<dbReference type="Proteomes" id="UP000004259">
    <property type="component" value="Unassembled WGS sequence"/>
</dbReference>
<keyword evidence="2" id="KW-1185">Reference proteome</keyword>
<evidence type="ECO:0000313" key="2">
    <source>
        <dbReference type="Proteomes" id="UP000004259"/>
    </source>
</evidence>
<dbReference type="RefSeq" id="WP_002849348.1">
    <property type="nucleotide sequence ID" value="NZ_ADKM02000075.1"/>
</dbReference>
<evidence type="ECO:0000313" key="1">
    <source>
        <dbReference type="EMBL" id="EGC03185.1"/>
    </source>
</evidence>
<organism evidence="1 2">
    <name type="scientific">Ruminococcus albus 8</name>
    <dbReference type="NCBI Taxonomy" id="246199"/>
    <lineage>
        <taxon>Bacteria</taxon>
        <taxon>Bacillati</taxon>
        <taxon>Bacillota</taxon>
        <taxon>Clostridia</taxon>
        <taxon>Eubacteriales</taxon>
        <taxon>Oscillospiraceae</taxon>
        <taxon>Ruminococcus</taxon>
    </lineage>
</organism>
<dbReference type="InterPro" id="IPR025674">
    <property type="entry name" value="Imm6"/>
</dbReference>
<dbReference type="OrthoDB" id="1821843at2"/>
<dbReference type="EMBL" id="ADKM02000075">
    <property type="protein sequence ID" value="EGC03185.1"/>
    <property type="molecule type" value="Genomic_DNA"/>
</dbReference>
<accession>E9SC56</accession>
<reference evidence="1 2" key="1">
    <citation type="submission" date="2011-02" db="EMBL/GenBank/DDBJ databases">
        <authorList>
            <person name="Nelson K.E."/>
            <person name="Sutton G."/>
            <person name="Torralba M."/>
            <person name="Durkin S."/>
            <person name="Harkins D."/>
            <person name="Montgomery R."/>
            <person name="Ziemer C."/>
            <person name="Klaassens E."/>
            <person name="Ocuiv P."/>
            <person name="Morrison M."/>
        </authorList>
    </citation>
    <scope>NUCLEOTIDE SEQUENCE [LARGE SCALE GENOMIC DNA]</scope>
    <source>
        <strain evidence="1 2">8</strain>
    </source>
</reference>
<comment type="caution">
    <text evidence="1">The sequence shown here is derived from an EMBL/GenBank/DDBJ whole genome shotgun (WGS) entry which is preliminary data.</text>
</comment>
<sequence>MSSALAYVRWLTESHRSVIGIDKAEHLDKLFNTIEESDKTANAIYDLMGTECSSDDSPFENAVISVLSCVVCKMYVEESQKYLPEDIENIQIDKIDSFFGYLTEFPSAEECLDHFCREVCL</sequence>
<dbReference type="STRING" id="246199.CUS_6873"/>
<name>E9SC56_RUMAL</name>
<dbReference type="AlphaFoldDB" id="E9SC56"/>
<dbReference type="Pfam" id="PF14434">
    <property type="entry name" value="Imm6"/>
    <property type="match status" value="1"/>
</dbReference>
<proteinExistence type="predicted"/>
<gene>
    <name evidence="1" type="ORF">CUS_6873</name>
</gene>
<protein>
    <submittedName>
        <fullName evidence="1">Uncharacterized protein</fullName>
    </submittedName>
</protein>